<dbReference type="InterPro" id="IPR050474">
    <property type="entry name" value="Hel308_SKI2-like"/>
</dbReference>
<sequence length="877" mass="95801">MSSFALELSQRFIGNDKYWTLLAGLQLAGVAKTLAKAPETEDVSNDDLAKLLYCAEVFVQTEDETLHRQAQEIAIQSLLVTEDGLARERALGLLGELGNFPSLKFAEQHIGKGDDTLLGLVNRRISERANSVQFGNETRALTAYQLRVWKSLPAKAAQVITAPTSAGKSFLVLEHICRQAESREHFTAVYVTPTRALLSEVQSKLHARFGGQADIRISAIPSLDQLERPKQIFVLTQERLSSLLSVAPDDLSFDVVVVDEAQNIADDARGMILQDCLERIAQRSSATKVILLAPGAEGMPAVARSFGVTELVPLSTRLSPVQQNRIVLSKVKGKHFELNIALMGRDGVRMPMGNIRVERSLENKASRLANVAVELGGNDGSLLYETGAREAEKTAALLTSLLKSKSGELKSASLEELSTFIQEHIHPEYQLASMVRQGVAYHYGRMPSLLREAIETSFKQDEGGVKYLVCTTTLAQGVNLPARNVFIDTPTRGAGKPLDPALLWNFAGRAGRLNHDIVGNVFLLNYEEWDTKPMDQFVPFRVKPALAETLVNDGAAVTQALLDGALPAEQIGKPETFRIRACAGLLVAHAARKDLRPYLARVLPTSDGTVFDDLVGAAESAYASIGLPDDILAENWTIDPFGLRRLYDYLVTKIGEGAVKELIPVPPADAPTGHYEKIFGRMVELVTGKSMKFGMLAAPLALWWMKGMPYPVMLKLWADRRKRTEERKAAAAKEEGKDPPKPKTINQHIYEAFSLIEDVVRFQFVQLGKAYRDVLLLALRATGKEALVPDVYPFALALELGVSTEAGTAYVELGLSRIAAAALEALAPLGETLSAAGARQLLTDLDPTKTTLSPIVLSELRRLGLVDETRFAPATEA</sequence>
<keyword evidence="1" id="KW-0547">Nucleotide-binding</keyword>
<dbReference type="InterPro" id="IPR027417">
    <property type="entry name" value="P-loop_NTPase"/>
</dbReference>
<protein>
    <submittedName>
        <fullName evidence="7">DEAD/DEAH box helicase</fullName>
    </submittedName>
</protein>
<evidence type="ECO:0000259" key="5">
    <source>
        <dbReference type="PROSITE" id="PS51192"/>
    </source>
</evidence>
<evidence type="ECO:0000256" key="4">
    <source>
        <dbReference type="ARBA" id="ARBA00022840"/>
    </source>
</evidence>
<keyword evidence="2" id="KW-0378">Hydrolase</keyword>
<dbReference type="RefSeq" id="WP_263573945.1">
    <property type="nucleotide sequence ID" value="NZ_JAJIRN010000015.1"/>
</dbReference>
<evidence type="ECO:0000256" key="2">
    <source>
        <dbReference type="ARBA" id="ARBA00022801"/>
    </source>
</evidence>
<dbReference type="Proteomes" id="UP001209701">
    <property type="component" value="Unassembled WGS sequence"/>
</dbReference>
<name>A0ABT2YNA2_9BURK</name>
<dbReference type="PANTHER" id="PTHR47961">
    <property type="entry name" value="DNA POLYMERASE THETA, PUTATIVE (AFU_ORTHOLOGUE AFUA_1G05260)-RELATED"/>
    <property type="match status" value="1"/>
</dbReference>
<comment type="caution">
    <text evidence="7">The sequence shown here is derived from an EMBL/GenBank/DDBJ whole genome shotgun (WGS) entry which is preliminary data.</text>
</comment>
<keyword evidence="3 7" id="KW-0347">Helicase</keyword>
<evidence type="ECO:0000259" key="6">
    <source>
        <dbReference type="PROSITE" id="PS51194"/>
    </source>
</evidence>
<dbReference type="InterPro" id="IPR001650">
    <property type="entry name" value="Helicase_C-like"/>
</dbReference>
<dbReference type="InterPro" id="IPR014001">
    <property type="entry name" value="Helicase_ATP-bd"/>
</dbReference>
<evidence type="ECO:0000313" key="7">
    <source>
        <dbReference type="EMBL" id="MCV2371365.1"/>
    </source>
</evidence>
<dbReference type="Pfam" id="PF00271">
    <property type="entry name" value="Helicase_C"/>
    <property type="match status" value="1"/>
</dbReference>
<organism evidence="7 8">
    <name type="scientific">Roseateles oligotrophus</name>
    <dbReference type="NCBI Taxonomy" id="1769250"/>
    <lineage>
        <taxon>Bacteria</taxon>
        <taxon>Pseudomonadati</taxon>
        <taxon>Pseudomonadota</taxon>
        <taxon>Betaproteobacteria</taxon>
        <taxon>Burkholderiales</taxon>
        <taxon>Sphaerotilaceae</taxon>
        <taxon>Roseateles</taxon>
    </lineage>
</organism>
<dbReference type="SMART" id="SM00490">
    <property type="entry name" value="HELICc"/>
    <property type="match status" value="1"/>
</dbReference>
<evidence type="ECO:0000313" key="8">
    <source>
        <dbReference type="Proteomes" id="UP001209701"/>
    </source>
</evidence>
<feature type="domain" description="Helicase ATP-binding" evidence="5">
    <location>
        <begin position="149"/>
        <end position="292"/>
    </location>
</feature>
<dbReference type="InterPro" id="IPR011545">
    <property type="entry name" value="DEAD/DEAH_box_helicase_dom"/>
</dbReference>
<evidence type="ECO:0000256" key="1">
    <source>
        <dbReference type="ARBA" id="ARBA00022741"/>
    </source>
</evidence>
<accession>A0ABT2YNA2</accession>
<dbReference type="EMBL" id="JAJIRN010000015">
    <property type="protein sequence ID" value="MCV2371365.1"/>
    <property type="molecule type" value="Genomic_DNA"/>
</dbReference>
<reference evidence="7 8" key="1">
    <citation type="submission" date="2021-11" db="EMBL/GenBank/DDBJ databases">
        <authorList>
            <person name="Liang Q."/>
            <person name="Mou H."/>
            <person name="Liu Z."/>
        </authorList>
    </citation>
    <scope>NUCLEOTIDE SEQUENCE [LARGE SCALE GENOMIC DNA]</scope>
    <source>
        <strain evidence="7 8">CHU3</strain>
    </source>
</reference>
<proteinExistence type="predicted"/>
<dbReference type="SMART" id="SM00487">
    <property type="entry name" value="DEXDc"/>
    <property type="match status" value="1"/>
</dbReference>
<keyword evidence="8" id="KW-1185">Reference proteome</keyword>
<gene>
    <name evidence="7" type="ORF">LNV07_25015</name>
</gene>
<keyword evidence="4" id="KW-0067">ATP-binding</keyword>
<dbReference type="PROSITE" id="PS51194">
    <property type="entry name" value="HELICASE_CTER"/>
    <property type="match status" value="1"/>
</dbReference>
<dbReference type="SUPFAM" id="SSF52540">
    <property type="entry name" value="P-loop containing nucleoside triphosphate hydrolases"/>
    <property type="match status" value="1"/>
</dbReference>
<feature type="domain" description="Helicase C-terminal" evidence="6">
    <location>
        <begin position="356"/>
        <end position="558"/>
    </location>
</feature>
<dbReference type="GO" id="GO:0004386">
    <property type="term" value="F:helicase activity"/>
    <property type="evidence" value="ECO:0007669"/>
    <property type="project" value="UniProtKB-KW"/>
</dbReference>
<dbReference type="Gene3D" id="3.40.50.300">
    <property type="entry name" value="P-loop containing nucleotide triphosphate hydrolases"/>
    <property type="match status" value="2"/>
</dbReference>
<dbReference type="PANTHER" id="PTHR47961:SF6">
    <property type="entry name" value="DNA-DIRECTED DNA POLYMERASE"/>
    <property type="match status" value="1"/>
</dbReference>
<dbReference type="Pfam" id="PF00270">
    <property type="entry name" value="DEAD"/>
    <property type="match status" value="1"/>
</dbReference>
<dbReference type="PROSITE" id="PS51192">
    <property type="entry name" value="HELICASE_ATP_BIND_1"/>
    <property type="match status" value="1"/>
</dbReference>
<evidence type="ECO:0000256" key="3">
    <source>
        <dbReference type="ARBA" id="ARBA00022806"/>
    </source>
</evidence>